<dbReference type="InterPro" id="IPR015813">
    <property type="entry name" value="Pyrv/PenolPyrv_kinase-like_dom"/>
</dbReference>
<proteinExistence type="predicted"/>
<dbReference type="Proteomes" id="UP000037109">
    <property type="component" value="Unassembled WGS sequence"/>
</dbReference>
<comment type="caution">
    <text evidence="1">The sequence shown here is derived from an EMBL/GenBank/DDBJ whole genome shotgun (WGS) entry which is preliminary data.</text>
</comment>
<organism evidence="1 2">
    <name type="scientific">Sporosarcina globispora</name>
    <name type="common">Bacillus globisporus</name>
    <dbReference type="NCBI Taxonomy" id="1459"/>
    <lineage>
        <taxon>Bacteria</taxon>
        <taxon>Bacillati</taxon>
        <taxon>Bacillota</taxon>
        <taxon>Bacilli</taxon>
        <taxon>Bacillales</taxon>
        <taxon>Caryophanaceae</taxon>
        <taxon>Sporosarcina</taxon>
    </lineage>
</organism>
<dbReference type="SUPFAM" id="SSF51621">
    <property type="entry name" value="Phosphoenolpyruvate/pyruvate domain"/>
    <property type="match status" value="1"/>
</dbReference>
<protein>
    <submittedName>
        <fullName evidence="1">Dihydrouridine synthase</fullName>
    </submittedName>
</protein>
<name>A0A0M0GDM5_SPOGL</name>
<dbReference type="PANTHER" id="PTHR42905:SF16">
    <property type="entry name" value="CARBOXYPHOSPHONOENOLPYRUVATE PHOSPHONOMUTASE-LIKE PROTEIN (AFU_ORTHOLOGUE AFUA_5G07230)"/>
    <property type="match status" value="1"/>
</dbReference>
<gene>
    <name evidence="1" type="ORF">AF332_14630</name>
</gene>
<evidence type="ECO:0000313" key="1">
    <source>
        <dbReference type="EMBL" id="KON87939.1"/>
    </source>
</evidence>
<dbReference type="STRING" id="1459.AF332_14630"/>
<dbReference type="RefSeq" id="WP_053435294.1">
    <property type="nucleotide sequence ID" value="NZ_LGUF01000007.1"/>
</dbReference>
<dbReference type="Gene3D" id="3.20.20.60">
    <property type="entry name" value="Phosphoenolpyruvate-binding domains"/>
    <property type="match status" value="1"/>
</dbReference>
<dbReference type="InterPro" id="IPR039556">
    <property type="entry name" value="ICL/PEPM"/>
</dbReference>
<accession>A0A0M0GDM5</accession>
<dbReference type="PANTHER" id="PTHR42905">
    <property type="entry name" value="PHOSPHOENOLPYRUVATE CARBOXYLASE"/>
    <property type="match status" value="1"/>
</dbReference>
<dbReference type="Pfam" id="PF13714">
    <property type="entry name" value="PEP_mutase"/>
    <property type="match status" value="1"/>
</dbReference>
<dbReference type="EMBL" id="LGUF01000007">
    <property type="protein sequence ID" value="KON87939.1"/>
    <property type="molecule type" value="Genomic_DNA"/>
</dbReference>
<evidence type="ECO:0000313" key="2">
    <source>
        <dbReference type="Proteomes" id="UP000037109"/>
    </source>
</evidence>
<dbReference type="OrthoDB" id="8629576at2"/>
<reference evidence="2" key="1">
    <citation type="submission" date="2015-07" db="EMBL/GenBank/DDBJ databases">
        <title>Fjat-10036 dsm4.</title>
        <authorList>
            <person name="Liu B."/>
            <person name="Wang J."/>
            <person name="Zhu Y."/>
            <person name="Liu G."/>
            <person name="Chen Q."/>
            <person name="Chen Z."/>
            <person name="Lan J."/>
            <person name="Che J."/>
            <person name="Ge C."/>
            <person name="Shi H."/>
            <person name="Pan Z."/>
            <person name="Liu X."/>
        </authorList>
    </citation>
    <scope>NUCLEOTIDE SEQUENCE [LARGE SCALE GENOMIC DNA]</scope>
    <source>
        <strain evidence="2">DSM 4</strain>
    </source>
</reference>
<sequence>MSSKEQSLKAKTFHHLHQQSSTFVLPNAWDVISAKMFEDCGFKAIGTTSAGIAASLGYLDGQSIPLNKMVETIENIAKSVNVPMSADIEAGYGQTVEEVLDTVKAVIAAGAIGINLEDGTGDPNRPIFDISSQEEKIAAIKELSESRNMPLFINARTDIYWLSVGDSTTRLREALERAKAYQDAGADCIFIPGLTDRKIIEKIREEISCPINLLVDPEMPCLSELSKIGIERLSCGSGPFRATLTYLRSISEEIVNRQTFHQMTNGDVLSYRRLTAFIQ</sequence>
<dbReference type="CDD" id="cd00377">
    <property type="entry name" value="ICL_PEPM"/>
    <property type="match status" value="1"/>
</dbReference>
<dbReference type="GO" id="GO:0003824">
    <property type="term" value="F:catalytic activity"/>
    <property type="evidence" value="ECO:0007669"/>
    <property type="project" value="InterPro"/>
</dbReference>
<dbReference type="InterPro" id="IPR040442">
    <property type="entry name" value="Pyrv_kinase-like_dom_sf"/>
</dbReference>
<dbReference type="PATRIC" id="fig|1459.3.peg.3161"/>
<keyword evidence="2" id="KW-1185">Reference proteome</keyword>
<dbReference type="AlphaFoldDB" id="A0A0M0GDM5"/>